<feature type="region of interest" description="Disordered" evidence="1">
    <location>
        <begin position="75"/>
        <end position="183"/>
    </location>
</feature>
<sequence>MQPVKEQSTTDTDHATDHGSEGQSASGLWRSLTGVPDPANHVAPPSIMQIRISALLEEQAEALLKELRDKAIARMTAAAPEQGGEATEEPAAAGKATATEDAAPPSLPGVPGSGDRPPLPALPETALRGTAPEEAPPLPGTPEAGATGDDGPPPEEPAIAIPGRAQGGDSPWQNPARKASTTG</sequence>
<feature type="compositionally biased region" description="Basic and acidic residues" evidence="1">
    <location>
        <begin position="11"/>
        <end position="20"/>
    </location>
</feature>
<evidence type="ECO:0000313" key="2">
    <source>
        <dbReference type="EMBL" id="XCC93953.1"/>
    </source>
</evidence>
<proteinExistence type="predicted"/>
<evidence type="ECO:0000256" key="1">
    <source>
        <dbReference type="SAM" id="MobiDB-lite"/>
    </source>
</evidence>
<name>A0AAU8AGE4_9RHOB</name>
<dbReference type="EMBL" id="CP123384">
    <property type="protein sequence ID" value="XCC93953.1"/>
    <property type="molecule type" value="Genomic_DNA"/>
</dbReference>
<dbReference type="RefSeq" id="WP_353472778.1">
    <property type="nucleotide sequence ID" value="NZ_CP123384.1"/>
</dbReference>
<gene>
    <name evidence="2" type="ORF">PVT71_01745</name>
</gene>
<reference evidence="2" key="1">
    <citation type="submission" date="2023-02" db="EMBL/GenBank/DDBJ databases">
        <title>Description and genomic characterization of Salipiger bruguierae sp. nov., isolated from the sediment of mangrove plant Bruguiera sexangula.</title>
        <authorList>
            <person name="Long M."/>
        </authorList>
    </citation>
    <scope>NUCLEOTIDE SEQUENCE</scope>
    <source>
        <strain evidence="2">H15</strain>
    </source>
</reference>
<protein>
    <submittedName>
        <fullName evidence="2">Uncharacterized protein</fullName>
    </submittedName>
</protein>
<feature type="compositionally biased region" description="Polar residues" evidence="1">
    <location>
        <begin position="1"/>
        <end position="10"/>
    </location>
</feature>
<dbReference type="AlphaFoldDB" id="A0AAU8AGE4"/>
<organism evidence="2">
    <name type="scientific">Alloyangia sp. H15</name>
    <dbReference type="NCBI Taxonomy" id="3029062"/>
    <lineage>
        <taxon>Bacteria</taxon>
        <taxon>Pseudomonadati</taxon>
        <taxon>Pseudomonadota</taxon>
        <taxon>Alphaproteobacteria</taxon>
        <taxon>Rhodobacterales</taxon>
        <taxon>Roseobacteraceae</taxon>
        <taxon>Alloyangia</taxon>
    </lineage>
</organism>
<feature type="region of interest" description="Disordered" evidence="1">
    <location>
        <begin position="1"/>
        <end position="43"/>
    </location>
</feature>
<accession>A0AAU8AGE4</accession>
<feature type="compositionally biased region" description="Low complexity" evidence="1">
    <location>
        <begin position="77"/>
        <end position="104"/>
    </location>
</feature>